<gene>
    <name evidence="1" type="ORF">SH580_18310</name>
</gene>
<dbReference type="SUPFAM" id="SSF51126">
    <property type="entry name" value="Pectin lyase-like"/>
    <property type="match status" value="1"/>
</dbReference>
<organism evidence="1 2">
    <name type="scientific">Coraliomargarita algicola</name>
    <dbReference type="NCBI Taxonomy" id="3092156"/>
    <lineage>
        <taxon>Bacteria</taxon>
        <taxon>Pseudomonadati</taxon>
        <taxon>Verrucomicrobiota</taxon>
        <taxon>Opitutia</taxon>
        <taxon>Puniceicoccales</taxon>
        <taxon>Coraliomargaritaceae</taxon>
        <taxon>Coraliomargarita</taxon>
    </lineage>
</organism>
<reference evidence="1 2" key="1">
    <citation type="submission" date="2023-11" db="EMBL/GenBank/DDBJ databases">
        <title>Coraliomargarita sp. nov., isolated from marine algae.</title>
        <authorList>
            <person name="Lee J.K."/>
            <person name="Baek J.H."/>
            <person name="Kim J.M."/>
            <person name="Choi D.G."/>
            <person name="Jeon C.O."/>
        </authorList>
    </citation>
    <scope>NUCLEOTIDE SEQUENCE [LARGE SCALE GENOMIC DNA]</scope>
    <source>
        <strain evidence="1 2">J2-16</strain>
    </source>
</reference>
<evidence type="ECO:0000313" key="1">
    <source>
        <dbReference type="EMBL" id="WPJ95377.1"/>
    </source>
</evidence>
<dbReference type="InterPro" id="IPR011050">
    <property type="entry name" value="Pectin_lyase_fold/virulence"/>
</dbReference>
<evidence type="ECO:0000313" key="2">
    <source>
        <dbReference type="Proteomes" id="UP001324993"/>
    </source>
</evidence>
<dbReference type="InterPro" id="IPR012334">
    <property type="entry name" value="Pectin_lyas_fold"/>
</dbReference>
<sequence length="533" mass="59301">MCCLSTANMSSAAVAEIDDLQSWIMSQVQDGQTKIKVPQATYRLAPVHSAHLELIELKGIEIDFQGSEIVCTDRTRAIHLEKCENVVIKNLSIDYDPMLYTQGLITEFTPEYFQIEVFEGYPMEGLSAKGAEVYSAETHELKPGFRTFHDIKSITKMEGRSLRVYRKKHLRIDSEFVEVGDVLLLKTERKRIDGGSFAPHCVYSTQCRDLLFENVTVYASNCFSFLGEESSNIHYYRCRVDRKKNDPKVSYPRMRSSNWDAFHSINAEVGPTIEECYAGYMGDDGVNIRGDYHVVAEGEGAVLTVISKRALNIQLGDPVEVVSRNGKLLGEAVATHIARARDYPKEKIESAKDQFTLILPGNLRDAWYVTLDRVIPIDDVSVICAVNRVGRGFKVINNVIGHNRSRGILTKASDGVISGNLVEDTGLESLKLSPNISNWLEAAYYSNLVVKDNVIRNGKFATHFGSHQRAQILIGGCRSGLEFTGNTIEYTGERAMVLSDLEGGVMRGNTFTRLDGGEAADPVLFENVTGLGR</sequence>
<dbReference type="RefSeq" id="WP_319832266.1">
    <property type="nucleotide sequence ID" value="NZ_CP138858.1"/>
</dbReference>
<proteinExistence type="predicted"/>
<protein>
    <submittedName>
        <fullName evidence="1">Right-handed parallel beta-helix repeat-containing protein</fullName>
    </submittedName>
</protein>
<name>A0ABZ0RKD3_9BACT</name>
<dbReference type="Proteomes" id="UP001324993">
    <property type="component" value="Chromosome"/>
</dbReference>
<dbReference type="Gene3D" id="2.160.20.10">
    <property type="entry name" value="Single-stranded right-handed beta-helix, Pectin lyase-like"/>
    <property type="match status" value="2"/>
</dbReference>
<keyword evidence="2" id="KW-1185">Reference proteome</keyword>
<dbReference type="EMBL" id="CP138858">
    <property type="protein sequence ID" value="WPJ95377.1"/>
    <property type="molecule type" value="Genomic_DNA"/>
</dbReference>
<accession>A0ABZ0RKD3</accession>